<sequence length="234" mass="24641">DGGTARVCLRVVGLGWISSVGVTIHPHRNLLRRSTSVPRGLPPSGEVTRRRWLPFSVEKPCRATRVVYIDNLEVVKIACKSAAATLRGTVPELVSEGRACYAAAGGGRYAFCWAAGFEFASSWRPLAASLVLARKRPASPRTGGRFSVSLVEDLLMCLALSGLCVADPHLEVDSLRTASDGSEAAGAVIYGNAFSDRGRALPEGRQRPADAACEEVTALVSGFGGIVGGCRASE</sequence>
<accession>A0ABN9Q4L3</accession>
<comment type="caution">
    <text evidence="1">The sequence shown here is derived from an EMBL/GenBank/DDBJ whole genome shotgun (WGS) entry which is preliminary data.</text>
</comment>
<dbReference type="Proteomes" id="UP001189429">
    <property type="component" value="Unassembled WGS sequence"/>
</dbReference>
<name>A0ABN9Q4L3_9DINO</name>
<proteinExistence type="predicted"/>
<evidence type="ECO:0000313" key="2">
    <source>
        <dbReference type="Proteomes" id="UP001189429"/>
    </source>
</evidence>
<keyword evidence="2" id="KW-1185">Reference proteome</keyword>
<organism evidence="1 2">
    <name type="scientific">Prorocentrum cordatum</name>
    <dbReference type="NCBI Taxonomy" id="2364126"/>
    <lineage>
        <taxon>Eukaryota</taxon>
        <taxon>Sar</taxon>
        <taxon>Alveolata</taxon>
        <taxon>Dinophyceae</taxon>
        <taxon>Prorocentrales</taxon>
        <taxon>Prorocentraceae</taxon>
        <taxon>Prorocentrum</taxon>
    </lineage>
</organism>
<dbReference type="EMBL" id="CAUYUJ010002147">
    <property type="protein sequence ID" value="CAK0799422.1"/>
    <property type="molecule type" value="Genomic_DNA"/>
</dbReference>
<feature type="non-terminal residue" evidence="1">
    <location>
        <position position="1"/>
    </location>
</feature>
<evidence type="ECO:0000313" key="1">
    <source>
        <dbReference type="EMBL" id="CAK0799422.1"/>
    </source>
</evidence>
<reference evidence="1" key="1">
    <citation type="submission" date="2023-10" db="EMBL/GenBank/DDBJ databases">
        <authorList>
            <person name="Chen Y."/>
            <person name="Shah S."/>
            <person name="Dougan E. K."/>
            <person name="Thang M."/>
            <person name="Chan C."/>
        </authorList>
    </citation>
    <scope>NUCLEOTIDE SEQUENCE [LARGE SCALE GENOMIC DNA]</scope>
</reference>
<protein>
    <submittedName>
        <fullName evidence="1">Uncharacterized protein</fullName>
    </submittedName>
</protein>
<gene>
    <name evidence="1" type="ORF">PCOR1329_LOCUS7876</name>
</gene>
<feature type="non-terminal residue" evidence="1">
    <location>
        <position position="234"/>
    </location>
</feature>